<evidence type="ECO:0000313" key="2">
    <source>
        <dbReference type="EMBL" id="MCF3940643.1"/>
    </source>
</evidence>
<comment type="caution">
    <text evidence="2">The sequence shown here is derived from an EMBL/GenBank/DDBJ whole genome shotgun (WGS) entry which is preliminary data.</text>
</comment>
<evidence type="ECO:0000256" key="1">
    <source>
        <dbReference type="SAM" id="Phobius"/>
    </source>
</evidence>
<evidence type="ECO:0000313" key="3">
    <source>
        <dbReference type="Proteomes" id="UP001108089"/>
    </source>
</evidence>
<keyword evidence="1" id="KW-1133">Transmembrane helix</keyword>
<proteinExistence type="predicted"/>
<gene>
    <name evidence="2" type="ORF">L1892_19930</name>
</gene>
<dbReference type="EMBL" id="JAKGCU010000024">
    <property type="protein sequence ID" value="MCF3940643.1"/>
    <property type="molecule type" value="Genomic_DNA"/>
</dbReference>
<name>A0ABS9DN68_9ACTN</name>
<organism evidence="2 3">
    <name type="scientific">Gordonia tangerina</name>
    <dbReference type="NCBI Taxonomy" id="2911060"/>
    <lineage>
        <taxon>Bacteria</taxon>
        <taxon>Bacillati</taxon>
        <taxon>Actinomycetota</taxon>
        <taxon>Actinomycetes</taxon>
        <taxon>Mycobacteriales</taxon>
        <taxon>Gordoniaceae</taxon>
        <taxon>Gordonia</taxon>
    </lineage>
</organism>
<dbReference type="Proteomes" id="UP001108089">
    <property type="component" value="Unassembled WGS sequence"/>
</dbReference>
<keyword evidence="1" id="KW-0812">Transmembrane</keyword>
<protein>
    <submittedName>
        <fullName evidence="2">Uncharacterized protein</fullName>
    </submittedName>
</protein>
<sequence length="49" mass="5163">MSAPPGGTGRVEMWCARRGINPLGLSVKATVVTFVVLIAATAVWAWALH</sequence>
<keyword evidence="1" id="KW-0472">Membrane</keyword>
<feature type="transmembrane region" description="Helical" evidence="1">
    <location>
        <begin position="27"/>
        <end position="47"/>
    </location>
</feature>
<dbReference type="RefSeq" id="WP_235725388.1">
    <property type="nucleotide sequence ID" value="NZ_JAKGCU010000024.1"/>
</dbReference>
<keyword evidence="3" id="KW-1185">Reference proteome</keyword>
<accession>A0ABS9DN68</accession>
<reference evidence="2" key="1">
    <citation type="submission" date="2022-01" db="EMBL/GenBank/DDBJ databases">
        <title>Gordonia xiamenensis sp. nov., isolated from surface seawater in Xiamen.</title>
        <authorList>
            <person name="He Y.F."/>
        </authorList>
    </citation>
    <scope>NUCLEOTIDE SEQUENCE</scope>
    <source>
        <strain evidence="2">GW1C4-4</strain>
    </source>
</reference>